<feature type="transmembrane region" description="Helical" evidence="1">
    <location>
        <begin position="72"/>
        <end position="90"/>
    </location>
</feature>
<reference evidence="2 3" key="1">
    <citation type="submission" date="2024-07" db="EMBL/GenBank/DDBJ databases">
        <title>The genome sequence of type strain Sediminicola luteus GDMCC 1.2596T.</title>
        <authorList>
            <person name="Liu Y."/>
        </authorList>
    </citation>
    <scope>NUCLEOTIDE SEQUENCE [LARGE SCALE GENOMIC DNA]</scope>
    <source>
        <strain evidence="2 3">GDMCC 1.2596</strain>
    </source>
</reference>
<keyword evidence="3" id="KW-1185">Reference proteome</keyword>
<proteinExistence type="predicted"/>
<keyword evidence="1" id="KW-0812">Transmembrane</keyword>
<comment type="caution">
    <text evidence="2">The sequence shown here is derived from an EMBL/GenBank/DDBJ whole genome shotgun (WGS) entry which is preliminary data.</text>
</comment>
<sequence length="91" mass="10475">MADGSLSQFKATLARRQARKDKNSGKFDRNSLDYSSTASKTEFDFPVLSHADLEDLKGKIRTDIRIQKRKELVFYLVVIVLTIFLFFSLIN</sequence>
<keyword evidence="1" id="KW-0472">Membrane</keyword>
<dbReference type="EMBL" id="JBEWYP010000006">
    <property type="protein sequence ID" value="MET7029902.1"/>
    <property type="molecule type" value="Genomic_DNA"/>
</dbReference>
<evidence type="ECO:0000313" key="2">
    <source>
        <dbReference type="EMBL" id="MET7029902.1"/>
    </source>
</evidence>
<organism evidence="2 3">
    <name type="scientific">Sediminicola luteus</name>
    <dbReference type="NCBI Taxonomy" id="319238"/>
    <lineage>
        <taxon>Bacteria</taxon>
        <taxon>Pseudomonadati</taxon>
        <taxon>Bacteroidota</taxon>
        <taxon>Flavobacteriia</taxon>
        <taxon>Flavobacteriales</taxon>
        <taxon>Flavobacteriaceae</taxon>
        <taxon>Sediminicola</taxon>
    </lineage>
</organism>
<gene>
    <name evidence="2" type="ORF">ABXZ32_10870</name>
</gene>
<dbReference type="Proteomes" id="UP001549773">
    <property type="component" value="Unassembled WGS sequence"/>
</dbReference>
<protein>
    <recommendedName>
        <fullName evidence="4">Riboflavin synthase subunit beta</fullName>
    </recommendedName>
</protein>
<accession>A0ABV2TXA6</accession>
<evidence type="ECO:0000313" key="3">
    <source>
        <dbReference type="Proteomes" id="UP001549773"/>
    </source>
</evidence>
<evidence type="ECO:0000256" key="1">
    <source>
        <dbReference type="SAM" id="Phobius"/>
    </source>
</evidence>
<evidence type="ECO:0008006" key="4">
    <source>
        <dbReference type="Google" id="ProtNLM"/>
    </source>
</evidence>
<name>A0ABV2TXA6_9FLAO</name>
<keyword evidence="1" id="KW-1133">Transmembrane helix</keyword>